<dbReference type="AlphaFoldDB" id="A0A2C9JTZ3"/>
<dbReference type="Proteomes" id="UP000076420">
    <property type="component" value="Unassembled WGS sequence"/>
</dbReference>
<proteinExistence type="predicted"/>
<protein>
    <submittedName>
        <fullName evidence="3">Uncharacterized protein</fullName>
    </submittedName>
</protein>
<keyword evidence="2" id="KW-1133">Transmembrane helix</keyword>
<name>A0A2C9JTZ3_BIOGL</name>
<keyword evidence="2" id="KW-0812">Transmembrane</keyword>
<feature type="transmembrane region" description="Helical" evidence="2">
    <location>
        <begin position="458"/>
        <end position="480"/>
    </location>
</feature>
<evidence type="ECO:0000256" key="2">
    <source>
        <dbReference type="SAM" id="Phobius"/>
    </source>
</evidence>
<evidence type="ECO:0000313" key="3">
    <source>
        <dbReference type="EnsemblMetazoa" id="BGLB008066-PC"/>
    </source>
</evidence>
<accession>A0A2C9JTZ3</accession>
<dbReference type="EnsemblMetazoa" id="BGLB008066-RC">
    <property type="protein sequence ID" value="BGLB008066-PC"/>
    <property type="gene ID" value="BGLB008066"/>
</dbReference>
<keyword evidence="2" id="KW-0472">Membrane</keyword>
<evidence type="ECO:0000256" key="1">
    <source>
        <dbReference type="SAM" id="MobiDB-lite"/>
    </source>
</evidence>
<organism evidence="3 4">
    <name type="scientific">Biomphalaria glabrata</name>
    <name type="common">Bloodfluke planorb</name>
    <name type="synonym">Freshwater snail</name>
    <dbReference type="NCBI Taxonomy" id="6526"/>
    <lineage>
        <taxon>Eukaryota</taxon>
        <taxon>Metazoa</taxon>
        <taxon>Spiralia</taxon>
        <taxon>Lophotrochozoa</taxon>
        <taxon>Mollusca</taxon>
        <taxon>Gastropoda</taxon>
        <taxon>Heterobranchia</taxon>
        <taxon>Euthyneura</taxon>
        <taxon>Panpulmonata</taxon>
        <taxon>Hygrophila</taxon>
        <taxon>Lymnaeoidea</taxon>
        <taxon>Planorbidae</taxon>
        <taxon>Biomphalaria</taxon>
    </lineage>
</organism>
<gene>
    <name evidence="3" type="primary">106068232</name>
</gene>
<feature type="region of interest" description="Disordered" evidence="1">
    <location>
        <begin position="488"/>
        <end position="507"/>
    </location>
</feature>
<feature type="region of interest" description="Disordered" evidence="1">
    <location>
        <begin position="221"/>
        <end position="281"/>
    </location>
</feature>
<feature type="compositionally biased region" description="Low complexity" evidence="1">
    <location>
        <begin position="299"/>
        <end position="333"/>
    </location>
</feature>
<dbReference type="VEuPathDB" id="VectorBase:BGLAX_031898"/>
<feature type="region of interest" description="Disordered" evidence="1">
    <location>
        <begin position="299"/>
        <end position="336"/>
    </location>
</feature>
<dbReference type="VEuPathDB" id="VectorBase:BGLB008066"/>
<reference evidence="3" key="1">
    <citation type="submission" date="2020-05" db="UniProtKB">
        <authorList>
            <consortium name="EnsemblMetazoa"/>
        </authorList>
    </citation>
    <scope>IDENTIFICATION</scope>
    <source>
        <strain evidence="3">BB02</strain>
    </source>
</reference>
<dbReference type="KEGG" id="bgt:106068232"/>
<sequence>MRLPEALGSTSHLVEALPFVANKLLQLGAMKPVWCIDLTHRQNKLGYIINVTASGVSSDPNISDNCKKFYLQPIAQSNLLVLIIHSGCSQNLTETCIPRAPVLPPLVPSSAGLRQCLRCVNGSSTMPTCQLLCQCPMASNLCPDPQMTLKDSPNICTGSQDLPSPYDIKPNPPSPAVSICPKTCSEVYTKIECGNITDCVWDTSQTFPTCIHKVRQTTVATTTSTASTTNTPPTTTSITTPTTTTLATSTSTASTTSSSTTTASTTTPTTTTTLETSTSAASTTNILSMTTSITTPTTTTLATSTSAASTTSSSTTTATPTTTSVETTSTAPSHSLPAKIATNSTTAQITGSTETMATAIPAAITTIVSSTLYLSKLFTTTPPSVPTTSSFTKFPTFVTTHPTIDSKRTGDVTGSQTMSSPDMSYLNASNFQTSIPEQYTTENYYKSSGKTDSSLRNIIIAASVAAVVCLMAAVAAVVYMKMVKRPNHVHDKSHNNGGRERSHDIIDGNDINHDYTYITPDRPRYVTVFNVAPRA</sequence>
<evidence type="ECO:0000313" key="4">
    <source>
        <dbReference type="Proteomes" id="UP000076420"/>
    </source>
</evidence>